<name>E3KT71_PUCGT</name>
<sequence>MNTLVVGAIQLGATASDQHVHRIITSGTHRLAFSQGSKVFVAINNDDSAWVLRDVVVGLASPEDAYQELSRVTSLFFIALAPSVCPLNADTYSCPPSSQLHPTGEGQLVHLQPDPSSGLARLCPLTIAPRSASGIMVV</sequence>
<evidence type="ECO:0000313" key="2">
    <source>
        <dbReference type="Proteomes" id="UP000008783"/>
    </source>
</evidence>
<dbReference type="KEGG" id="pgr:PGTG_13867"/>
<reference key="1">
    <citation type="submission" date="2007-01" db="EMBL/GenBank/DDBJ databases">
        <title>The Genome Sequence of Puccinia graminis f. sp. tritici Strain CRL 75-36-700-3.</title>
        <authorList>
            <consortium name="The Broad Institute Genome Sequencing Platform"/>
            <person name="Birren B."/>
            <person name="Lander E."/>
            <person name="Galagan J."/>
            <person name="Nusbaum C."/>
            <person name="Devon K."/>
            <person name="Cuomo C."/>
            <person name="Jaffe D."/>
            <person name="Butler J."/>
            <person name="Alvarez P."/>
            <person name="Gnerre S."/>
            <person name="Grabherr M."/>
            <person name="Mauceli E."/>
            <person name="Brockman W."/>
            <person name="Young S."/>
            <person name="LaButti K."/>
            <person name="Sykes S."/>
            <person name="DeCaprio D."/>
            <person name="Crawford M."/>
            <person name="Koehrsen M."/>
            <person name="Engels R."/>
            <person name="Montgomery P."/>
            <person name="Pearson M."/>
            <person name="Howarth C."/>
            <person name="Larson L."/>
            <person name="White J."/>
            <person name="Zeng Q."/>
            <person name="Kodira C."/>
            <person name="Yandava C."/>
            <person name="Alvarado L."/>
            <person name="O'Leary S."/>
            <person name="Szabo L."/>
            <person name="Dean R."/>
            <person name="Schein J."/>
        </authorList>
    </citation>
    <scope>NUCLEOTIDE SEQUENCE</scope>
    <source>
        <strain>CRL 75-36-700-3</strain>
    </source>
</reference>
<dbReference type="OrthoDB" id="550577at2759"/>
<organism evidence="1 2">
    <name type="scientific">Puccinia graminis f. sp. tritici (strain CRL 75-36-700-3 / race SCCL)</name>
    <name type="common">Black stem rust fungus</name>
    <dbReference type="NCBI Taxonomy" id="418459"/>
    <lineage>
        <taxon>Eukaryota</taxon>
        <taxon>Fungi</taxon>
        <taxon>Dikarya</taxon>
        <taxon>Basidiomycota</taxon>
        <taxon>Pucciniomycotina</taxon>
        <taxon>Pucciniomycetes</taxon>
        <taxon>Pucciniales</taxon>
        <taxon>Pucciniaceae</taxon>
        <taxon>Puccinia</taxon>
    </lineage>
</organism>
<keyword evidence="2" id="KW-1185">Reference proteome</keyword>
<evidence type="ECO:0000313" key="1">
    <source>
        <dbReference type="EMBL" id="EFP87496.2"/>
    </source>
</evidence>
<dbReference type="STRING" id="418459.E3KT71"/>
<gene>
    <name evidence="1" type="ORF">PGTG_13867</name>
</gene>
<dbReference type="AlphaFoldDB" id="E3KT71"/>
<proteinExistence type="predicted"/>
<accession>E3KT71</accession>
<dbReference type="GeneID" id="10538390"/>
<dbReference type="Proteomes" id="UP000008783">
    <property type="component" value="Unassembled WGS sequence"/>
</dbReference>
<reference evidence="2" key="2">
    <citation type="journal article" date="2011" name="Proc. Natl. Acad. Sci. U.S.A.">
        <title>Obligate biotrophy features unraveled by the genomic analysis of rust fungi.</title>
        <authorList>
            <person name="Duplessis S."/>
            <person name="Cuomo C.A."/>
            <person name="Lin Y.-C."/>
            <person name="Aerts A."/>
            <person name="Tisserant E."/>
            <person name="Veneault-Fourrey C."/>
            <person name="Joly D.L."/>
            <person name="Hacquard S."/>
            <person name="Amselem J."/>
            <person name="Cantarel B.L."/>
            <person name="Chiu R."/>
            <person name="Coutinho P.M."/>
            <person name="Feau N."/>
            <person name="Field M."/>
            <person name="Frey P."/>
            <person name="Gelhaye E."/>
            <person name="Goldberg J."/>
            <person name="Grabherr M.G."/>
            <person name="Kodira C.D."/>
            <person name="Kohler A."/>
            <person name="Kuees U."/>
            <person name="Lindquist E.A."/>
            <person name="Lucas S.M."/>
            <person name="Mago R."/>
            <person name="Mauceli E."/>
            <person name="Morin E."/>
            <person name="Murat C."/>
            <person name="Pangilinan J.L."/>
            <person name="Park R."/>
            <person name="Pearson M."/>
            <person name="Quesneville H."/>
            <person name="Rouhier N."/>
            <person name="Sakthikumar S."/>
            <person name="Salamov A.A."/>
            <person name="Schmutz J."/>
            <person name="Selles B."/>
            <person name="Shapiro H."/>
            <person name="Tanguay P."/>
            <person name="Tuskan G.A."/>
            <person name="Henrissat B."/>
            <person name="Van de Peer Y."/>
            <person name="Rouze P."/>
            <person name="Ellis J.G."/>
            <person name="Dodds P.N."/>
            <person name="Schein J.E."/>
            <person name="Zhong S."/>
            <person name="Hamelin R.C."/>
            <person name="Grigoriev I.V."/>
            <person name="Szabo L.J."/>
            <person name="Martin F."/>
        </authorList>
    </citation>
    <scope>NUCLEOTIDE SEQUENCE [LARGE SCALE GENOMIC DNA]</scope>
    <source>
        <strain evidence="2">CRL 75-36-700-3 / race SCCL</strain>
    </source>
</reference>
<dbReference type="EMBL" id="DS178307">
    <property type="protein sequence ID" value="EFP87496.2"/>
    <property type="molecule type" value="Genomic_DNA"/>
</dbReference>
<dbReference type="RefSeq" id="XP_003331915.2">
    <property type="nucleotide sequence ID" value="XM_003331867.2"/>
</dbReference>
<dbReference type="InParanoid" id="E3KT71"/>
<dbReference type="HOGENOM" id="CLU_1856285_0_0_1"/>
<dbReference type="VEuPathDB" id="FungiDB:PGTG_13867"/>
<protein>
    <submittedName>
        <fullName evidence="1">Uncharacterized protein</fullName>
    </submittedName>
</protein>